<evidence type="ECO:0000313" key="1">
    <source>
        <dbReference type="EMBL" id="AYV78341.1"/>
    </source>
</evidence>
<gene>
    <name evidence="1" type="ORF">Edafosvirus10_16</name>
</gene>
<reference evidence="1" key="1">
    <citation type="submission" date="2018-10" db="EMBL/GenBank/DDBJ databases">
        <title>Hidden diversity of soil giant viruses.</title>
        <authorList>
            <person name="Schulz F."/>
            <person name="Alteio L."/>
            <person name="Goudeau D."/>
            <person name="Ryan E.M."/>
            <person name="Malmstrom R.R."/>
            <person name="Blanchard J."/>
            <person name="Woyke T."/>
        </authorList>
    </citation>
    <scope>NUCLEOTIDE SEQUENCE</scope>
    <source>
        <strain evidence="1">EDV1</strain>
    </source>
</reference>
<protein>
    <submittedName>
        <fullName evidence="1">Uncharacterized protein</fullName>
    </submittedName>
</protein>
<name>A0A3G4ZWH6_9VIRU</name>
<dbReference type="EMBL" id="MK072075">
    <property type="protein sequence ID" value="AYV78341.1"/>
    <property type="molecule type" value="Genomic_DNA"/>
</dbReference>
<proteinExistence type="predicted"/>
<accession>A0A3G4ZWH6</accession>
<sequence>MNRIRKWHNKWQVLITPTYVYSPSVELMLGNFTDENLRGYYIVEYNDLQSAQCEALKLPDIPWYKLISMHKDIYNQLCGIIRGIINKQHFIAEVDCSLMNTDTLKNTMFDRVMIGGNRFTLAYNMNDIIGINIINPWSKNLVEISKFMETDPRLRIYKKYIKYGTITLVGVTDIGTSYEIKLWPTLIAQWARWVQGNYGNDTTSAQPKIQQALTNTVKLQDMVDRDVIIR</sequence>
<organism evidence="1">
    <name type="scientific">Edafosvirus sp</name>
    <dbReference type="NCBI Taxonomy" id="2487765"/>
    <lineage>
        <taxon>Viruses</taxon>
        <taxon>Varidnaviria</taxon>
        <taxon>Bamfordvirae</taxon>
        <taxon>Nucleocytoviricota</taxon>
        <taxon>Megaviricetes</taxon>
        <taxon>Imitervirales</taxon>
        <taxon>Mimiviridae</taxon>
        <taxon>Klosneuvirinae</taxon>
    </lineage>
</organism>